<feature type="region of interest" description="Disordered" evidence="1">
    <location>
        <begin position="219"/>
        <end position="256"/>
    </location>
</feature>
<dbReference type="Pfam" id="PF14289">
    <property type="entry name" value="DUF4369"/>
    <property type="match status" value="1"/>
</dbReference>
<accession>A0ABS9CCI3</accession>
<evidence type="ECO:0000313" key="4">
    <source>
        <dbReference type="Proteomes" id="UP001200470"/>
    </source>
</evidence>
<comment type="caution">
    <text evidence="3">The sequence shown here is derived from an EMBL/GenBank/DDBJ whole genome shotgun (WGS) entry which is preliminary data.</text>
</comment>
<keyword evidence="4" id="KW-1185">Reference proteome</keyword>
<dbReference type="Proteomes" id="UP001200470">
    <property type="component" value="Unassembled WGS sequence"/>
</dbReference>
<dbReference type="EMBL" id="JADYTN010000003">
    <property type="protein sequence ID" value="MCF2562826.1"/>
    <property type="molecule type" value="Genomic_DNA"/>
</dbReference>
<protein>
    <submittedName>
        <fullName evidence="3">DUF4369 domain-containing protein</fullName>
    </submittedName>
</protein>
<evidence type="ECO:0000259" key="2">
    <source>
        <dbReference type="Pfam" id="PF14289"/>
    </source>
</evidence>
<dbReference type="InterPro" id="IPR025380">
    <property type="entry name" value="DUF4369"/>
</dbReference>
<evidence type="ECO:0000313" key="3">
    <source>
        <dbReference type="EMBL" id="MCF2562826.1"/>
    </source>
</evidence>
<sequence>MKKILYTLALAAALTSCVGSYNVEGSSSITALDGSKLYLKAIKNNQLKNLDSCEVVHGEFHFSGTLDSIRMASLYMDDESVMPIVLEKGDIVVKIEAGRQIVSGTPLNDSLYVFIEEHNRLSNQMNELSHKQSQMLLDGIDEAAINEQLSVEAAKIASDEDRLVTKFIEANFDNVLGPGVFMMITSQYRYPILTPQIEDLMSKATKVFKEDPYVKNYYKTAQENEQRMNGLEEAPTPPAPPASQQPSARLTTVPQK</sequence>
<proteinExistence type="predicted"/>
<gene>
    <name evidence="3" type="ORF">I6E12_01665</name>
</gene>
<feature type="domain" description="DUF4369" evidence="2">
    <location>
        <begin position="21"/>
        <end position="110"/>
    </location>
</feature>
<reference evidence="3 4" key="1">
    <citation type="submission" date="2020-12" db="EMBL/GenBank/DDBJ databases">
        <title>Whole genome sequences of gut porcine anaerobes.</title>
        <authorList>
            <person name="Kubasova T."/>
            <person name="Jahodarova E."/>
            <person name="Rychlik I."/>
        </authorList>
    </citation>
    <scope>NUCLEOTIDE SEQUENCE [LARGE SCALE GENOMIC DNA]</scope>
    <source>
        <strain evidence="3 4">An925</strain>
    </source>
</reference>
<organism evidence="3 4">
    <name type="scientific">Xylanibacter brevis</name>
    <dbReference type="NCBI Taxonomy" id="83231"/>
    <lineage>
        <taxon>Bacteria</taxon>
        <taxon>Pseudomonadati</taxon>
        <taxon>Bacteroidota</taxon>
        <taxon>Bacteroidia</taxon>
        <taxon>Bacteroidales</taxon>
        <taxon>Prevotellaceae</taxon>
        <taxon>Xylanibacter</taxon>
    </lineage>
</organism>
<name>A0ABS9CCI3_9BACT</name>
<dbReference type="PROSITE" id="PS51257">
    <property type="entry name" value="PROKAR_LIPOPROTEIN"/>
    <property type="match status" value="1"/>
</dbReference>
<evidence type="ECO:0000256" key="1">
    <source>
        <dbReference type="SAM" id="MobiDB-lite"/>
    </source>
</evidence>
<dbReference type="RefSeq" id="WP_094389640.1">
    <property type="nucleotide sequence ID" value="NZ_JADYTN010000003.1"/>
</dbReference>